<sequence>VILADQVLKVFQKVHVLPYQDTFKYNYDFMYHEHLVPYFQTAQVGEFTEGFDFAQNGVRFSVISVEPKDSYGVVGQATDIFYEGPAIERKVLDRLQLVPFELGLPEKYRPTRLSLDEAALLRDYVRPYFQQRSAPVSMGQAIHIQGVKFKVVACRPSEGGGVGKDTELACQGVALKGAGDFRSPAPKARPGSAPKSKAASRPPAAAGSEGSRAWNVGQSRKRVVMSRCVLDADLHGNPVRAATNGKCLPKKEKNWLRRTEPSETTGVCSPHGVEVESVLLFLLARLVELDRVWGPVIHELVESKVHFMAPGFPDHLACRRAARSYNVSLESRPLRTNVRPPRKAGTLTRQRGRTRTWCK</sequence>
<feature type="non-terminal residue" evidence="4">
    <location>
        <position position="359"/>
    </location>
</feature>
<organism evidence="4 5">
    <name type="scientific">Polarella glacialis</name>
    <name type="common">Dinoflagellate</name>
    <dbReference type="NCBI Taxonomy" id="89957"/>
    <lineage>
        <taxon>Eukaryota</taxon>
        <taxon>Sar</taxon>
        <taxon>Alveolata</taxon>
        <taxon>Dinophyceae</taxon>
        <taxon>Suessiales</taxon>
        <taxon>Suessiaceae</taxon>
        <taxon>Polarella</taxon>
    </lineage>
</organism>
<dbReference type="AlphaFoldDB" id="A0A813EJ65"/>
<evidence type="ECO:0000256" key="3">
    <source>
        <dbReference type="SAM" id="MobiDB-lite"/>
    </source>
</evidence>
<dbReference type="GO" id="GO:0005524">
    <property type="term" value="F:ATP binding"/>
    <property type="evidence" value="ECO:0007669"/>
    <property type="project" value="UniProtKB-KW"/>
</dbReference>
<keyword evidence="5" id="KW-1185">Reference proteome</keyword>
<name>A0A813EJ65_POLGL</name>
<dbReference type="InterPro" id="IPR029067">
    <property type="entry name" value="CDC48_domain_2-like_sf"/>
</dbReference>
<reference evidence="4" key="1">
    <citation type="submission" date="2021-02" db="EMBL/GenBank/DDBJ databases">
        <authorList>
            <person name="Dougan E. K."/>
            <person name="Rhodes N."/>
            <person name="Thang M."/>
            <person name="Chan C."/>
        </authorList>
    </citation>
    <scope>NUCLEOTIDE SEQUENCE</scope>
</reference>
<feature type="region of interest" description="Disordered" evidence="3">
    <location>
        <begin position="180"/>
        <end position="213"/>
    </location>
</feature>
<keyword evidence="2" id="KW-0067">ATP-binding</keyword>
<feature type="compositionally biased region" description="Basic residues" evidence="3">
    <location>
        <begin position="350"/>
        <end position="359"/>
    </location>
</feature>
<dbReference type="SUPFAM" id="SSF54585">
    <property type="entry name" value="Cdc48 domain 2-like"/>
    <property type="match status" value="2"/>
</dbReference>
<dbReference type="Proteomes" id="UP000654075">
    <property type="component" value="Unassembled WGS sequence"/>
</dbReference>
<keyword evidence="1" id="KW-0547">Nucleotide-binding</keyword>
<comment type="caution">
    <text evidence="4">The sequence shown here is derived from an EMBL/GenBank/DDBJ whole genome shotgun (WGS) entry which is preliminary data.</text>
</comment>
<dbReference type="Gene3D" id="3.10.330.10">
    <property type="match status" value="2"/>
</dbReference>
<gene>
    <name evidence="4" type="ORF">PGLA1383_LOCUS20408</name>
</gene>
<evidence type="ECO:0000313" key="4">
    <source>
        <dbReference type="EMBL" id="CAE8602150.1"/>
    </source>
</evidence>
<feature type="region of interest" description="Disordered" evidence="3">
    <location>
        <begin position="336"/>
        <end position="359"/>
    </location>
</feature>
<evidence type="ECO:0000256" key="1">
    <source>
        <dbReference type="ARBA" id="ARBA00022741"/>
    </source>
</evidence>
<accession>A0A813EJ65</accession>
<protein>
    <submittedName>
        <fullName evidence="4">Uncharacterized protein</fullName>
    </submittedName>
</protein>
<feature type="compositionally biased region" description="Low complexity" evidence="3">
    <location>
        <begin position="182"/>
        <end position="211"/>
    </location>
</feature>
<evidence type="ECO:0000256" key="2">
    <source>
        <dbReference type="ARBA" id="ARBA00022840"/>
    </source>
</evidence>
<proteinExistence type="predicted"/>
<evidence type="ECO:0000313" key="5">
    <source>
        <dbReference type="Proteomes" id="UP000654075"/>
    </source>
</evidence>
<dbReference type="EMBL" id="CAJNNV010013892">
    <property type="protein sequence ID" value="CAE8602150.1"/>
    <property type="molecule type" value="Genomic_DNA"/>
</dbReference>
<dbReference type="OrthoDB" id="416711at2759"/>